<dbReference type="Proteomes" id="UP000568380">
    <property type="component" value="Unassembled WGS sequence"/>
</dbReference>
<comment type="caution">
    <text evidence="6">The sequence shown here is derived from an EMBL/GenBank/DDBJ whole genome shotgun (WGS) entry which is preliminary data.</text>
</comment>
<evidence type="ECO:0000313" key="7">
    <source>
        <dbReference type="Proteomes" id="UP000568380"/>
    </source>
</evidence>
<feature type="signal peptide" evidence="4">
    <location>
        <begin position="1"/>
        <end position="26"/>
    </location>
</feature>
<dbReference type="GO" id="GO:0016787">
    <property type="term" value="F:hydrolase activity"/>
    <property type="evidence" value="ECO:0007669"/>
    <property type="project" value="UniProtKB-KW"/>
</dbReference>
<evidence type="ECO:0000313" key="6">
    <source>
        <dbReference type="EMBL" id="MBB5080628.1"/>
    </source>
</evidence>
<dbReference type="InterPro" id="IPR029058">
    <property type="entry name" value="AB_hydrolase_fold"/>
</dbReference>
<accession>A0A7W8A9B7</accession>
<keyword evidence="2 4" id="KW-0732">Signal</keyword>
<dbReference type="InterPro" id="IPR000073">
    <property type="entry name" value="AB_hydrolase_1"/>
</dbReference>
<feature type="chain" id="PRO_5031311502" evidence="4">
    <location>
        <begin position="27"/>
        <end position="542"/>
    </location>
</feature>
<dbReference type="InterPro" id="IPR051601">
    <property type="entry name" value="Serine_prot/Carboxylest_S33"/>
</dbReference>
<name>A0A7W8A9B7_9ACTN</name>
<evidence type="ECO:0000256" key="4">
    <source>
        <dbReference type="SAM" id="SignalP"/>
    </source>
</evidence>
<protein>
    <submittedName>
        <fullName evidence="6">Pimeloyl-ACP methyl ester carboxylesterase</fullName>
    </submittedName>
</protein>
<dbReference type="AlphaFoldDB" id="A0A7W8A9B7"/>
<gene>
    <name evidence="6" type="ORF">HNR40_006115</name>
</gene>
<evidence type="ECO:0000256" key="3">
    <source>
        <dbReference type="ARBA" id="ARBA00022801"/>
    </source>
</evidence>
<comment type="similarity">
    <text evidence="1">Belongs to the peptidase S33 family.</text>
</comment>
<dbReference type="SUPFAM" id="SSF53474">
    <property type="entry name" value="alpha/beta-Hydrolases"/>
    <property type="match status" value="1"/>
</dbReference>
<proteinExistence type="inferred from homology"/>
<evidence type="ECO:0000256" key="2">
    <source>
        <dbReference type="ARBA" id="ARBA00022729"/>
    </source>
</evidence>
<feature type="domain" description="AB hydrolase-1" evidence="5">
    <location>
        <begin position="110"/>
        <end position="485"/>
    </location>
</feature>
<evidence type="ECO:0000256" key="1">
    <source>
        <dbReference type="ARBA" id="ARBA00010088"/>
    </source>
</evidence>
<keyword evidence="3" id="KW-0378">Hydrolase</keyword>
<dbReference type="PANTHER" id="PTHR43248">
    <property type="entry name" value="2-SUCCINYL-6-HYDROXY-2,4-CYCLOHEXADIENE-1-CARBOXYLATE SYNTHASE"/>
    <property type="match status" value="1"/>
</dbReference>
<keyword evidence="7" id="KW-1185">Reference proteome</keyword>
<dbReference type="Gene3D" id="3.40.50.1820">
    <property type="entry name" value="alpha/beta hydrolase"/>
    <property type="match status" value="2"/>
</dbReference>
<dbReference type="RefSeq" id="WP_312896561.1">
    <property type="nucleotide sequence ID" value="NZ_JACHIN010000008.1"/>
</dbReference>
<sequence length="542" mass="58942">MKRVVGIVAGLAVLAMGAVGMGSAVAAPSEASSGRADVVWEKCANKKQGSVTGNVLGGTGLVDEEPAGPGVECATVRVPLDYREPMGQTIKIALNRVKGSVSRDHNHLGTLLVNPGGPGASGRELAEYVAAALPGKLAERFDVIGFDPRGVGASEPALRCVDPAKFYAPPRPDAVPRTGRDQTVLQARARDYAERCGNLWAWMLPHMTTENVARDMDTIRAALDEQEISYLGYSYGTYLGAAYATLYPERVKRLVLDSSVDPDGVWYKANLAQDRGFERRHRDFLAWTAKNNKVYKLGRTAKQASFAWYQMRSRLRERPAGGVVGPSELDDIFTVGGYTDTIWPSLAQAWASYVRKGETKDLVAAFRRHGEKDAEDENGYAVYLGVQCRDAAWPRDWKVWQSDMSQLHRKAPFLTWPNAWYNAPCAYWPVPGGKPPRIQGAKELPPVLMLQSKGDAATPYVGALNMRKLFPTARMLTESGGNHGISLAGNRCVDKALAAYLADTTVPKFGATCPSLPAPRPAARMSSGLPQGHERLTEVIAR</sequence>
<dbReference type="PANTHER" id="PTHR43248:SF29">
    <property type="entry name" value="TRIPEPTIDYL AMINOPEPTIDASE"/>
    <property type="match status" value="1"/>
</dbReference>
<organism evidence="6 7">
    <name type="scientific">Nonomuraea endophytica</name>
    <dbReference type="NCBI Taxonomy" id="714136"/>
    <lineage>
        <taxon>Bacteria</taxon>
        <taxon>Bacillati</taxon>
        <taxon>Actinomycetota</taxon>
        <taxon>Actinomycetes</taxon>
        <taxon>Streptosporangiales</taxon>
        <taxon>Streptosporangiaceae</taxon>
        <taxon>Nonomuraea</taxon>
    </lineage>
</organism>
<evidence type="ECO:0000259" key="5">
    <source>
        <dbReference type="Pfam" id="PF00561"/>
    </source>
</evidence>
<dbReference type="Pfam" id="PF00561">
    <property type="entry name" value="Abhydrolase_1"/>
    <property type="match status" value="1"/>
</dbReference>
<dbReference type="EMBL" id="JACHIN010000008">
    <property type="protein sequence ID" value="MBB5080628.1"/>
    <property type="molecule type" value="Genomic_DNA"/>
</dbReference>
<reference evidence="6 7" key="1">
    <citation type="submission" date="2020-08" db="EMBL/GenBank/DDBJ databases">
        <title>Genomic Encyclopedia of Type Strains, Phase IV (KMG-IV): sequencing the most valuable type-strain genomes for metagenomic binning, comparative biology and taxonomic classification.</title>
        <authorList>
            <person name="Goeker M."/>
        </authorList>
    </citation>
    <scope>NUCLEOTIDE SEQUENCE [LARGE SCALE GENOMIC DNA]</scope>
    <source>
        <strain evidence="6 7">DSM 45385</strain>
    </source>
</reference>